<dbReference type="AlphaFoldDB" id="A0AAV4TKS4"/>
<proteinExistence type="predicted"/>
<protein>
    <recommendedName>
        <fullName evidence="3">Reverse transcriptase domain-containing protein</fullName>
    </recommendedName>
</protein>
<gene>
    <name evidence="1" type="ORF">CDAR_292951</name>
</gene>
<evidence type="ECO:0008006" key="3">
    <source>
        <dbReference type="Google" id="ProtNLM"/>
    </source>
</evidence>
<keyword evidence="2" id="KW-1185">Reference proteome</keyword>
<evidence type="ECO:0000313" key="2">
    <source>
        <dbReference type="Proteomes" id="UP001054837"/>
    </source>
</evidence>
<comment type="caution">
    <text evidence="1">The sequence shown here is derived from an EMBL/GenBank/DDBJ whole genome shotgun (WGS) entry which is preliminary data.</text>
</comment>
<organism evidence="1 2">
    <name type="scientific">Caerostris darwini</name>
    <dbReference type="NCBI Taxonomy" id="1538125"/>
    <lineage>
        <taxon>Eukaryota</taxon>
        <taxon>Metazoa</taxon>
        <taxon>Ecdysozoa</taxon>
        <taxon>Arthropoda</taxon>
        <taxon>Chelicerata</taxon>
        <taxon>Arachnida</taxon>
        <taxon>Araneae</taxon>
        <taxon>Araneomorphae</taxon>
        <taxon>Entelegynae</taxon>
        <taxon>Araneoidea</taxon>
        <taxon>Araneidae</taxon>
        <taxon>Caerostris</taxon>
    </lineage>
</organism>
<evidence type="ECO:0000313" key="1">
    <source>
        <dbReference type="EMBL" id="GIY46086.1"/>
    </source>
</evidence>
<dbReference type="EMBL" id="BPLQ01009706">
    <property type="protein sequence ID" value="GIY46086.1"/>
    <property type="molecule type" value="Genomic_DNA"/>
</dbReference>
<dbReference type="Proteomes" id="UP001054837">
    <property type="component" value="Unassembled WGS sequence"/>
</dbReference>
<name>A0AAV4TKS4_9ARAC</name>
<reference evidence="1 2" key="1">
    <citation type="submission" date="2021-06" db="EMBL/GenBank/DDBJ databases">
        <title>Caerostris darwini draft genome.</title>
        <authorList>
            <person name="Kono N."/>
            <person name="Arakawa K."/>
        </authorList>
    </citation>
    <scope>NUCLEOTIDE SEQUENCE [LARGE SCALE GENOMIC DNA]</scope>
</reference>
<accession>A0AAV4TKS4</accession>
<sequence>MEKLDEYIPFSIYFGKHKKSQKMEGIHYHKNSQKKKIFSSVQLAQHNSYRAISLMSIPAKVSGRVIINRLKTETENVLPEEQAGFRNGAGTI</sequence>